<proteinExistence type="predicted"/>
<dbReference type="InterPro" id="IPR001789">
    <property type="entry name" value="Sig_transdc_resp-reg_receiver"/>
</dbReference>
<dbReference type="PANTHER" id="PTHR44591:SF3">
    <property type="entry name" value="RESPONSE REGULATORY DOMAIN-CONTAINING PROTEIN"/>
    <property type="match status" value="1"/>
</dbReference>
<feature type="domain" description="Response regulatory" evidence="3">
    <location>
        <begin position="7"/>
        <end position="119"/>
    </location>
</feature>
<evidence type="ECO:0000256" key="1">
    <source>
        <dbReference type="ARBA" id="ARBA00022553"/>
    </source>
</evidence>
<gene>
    <name evidence="4" type="ORF">ENQ20_19570</name>
</gene>
<name>A0A7C1FS35_9CHLR</name>
<sequence length="128" mass="14335">MAPPNKTVLILDADEATRDLYRRGLGQSFTVMTAATEQDAWRIIESAPIDGLVLEPESLEDEAWEFIVRLRALERYRDLPIILCSTLDARRRGAELGATAYLIKPVTPEMLNRTLHNALQAGASLTER</sequence>
<dbReference type="Gene3D" id="3.40.50.2300">
    <property type="match status" value="1"/>
</dbReference>
<comment type="caution">
    <text evidence="4">The sequence shown here is derived from an EMBL/GenBank/DDBJ whole genome shotgun (WGS) entry which is preliminary data.</text>
</comment>
<organism evidence="4">
    <name type="scientific">Caldilinea aerophila</name>
    <dbReference type="NCBI Taxonomy" id="133453"/>
    <lineage>
        <taxon>Bacteria</taxon>
        <taxon>Bacillati</taxon>
        <taxon>Chloroflexota</taxon>
        <taxon>Caldilineae</taxon>
        <taxon>Caldilineales</taxon>
        <taxon>Caldilineaceae</taxon>
        <taxon>Caldilinea</taxon>
    </lineage>
</organism>
<dbReference type="InterPro" id="IPR011006">
    <property type="entry name" value="CheY-like_superfamily"/>
</dbReference>
<dbReference type="AlphaFoldDB" id="A0A7C1FS35"/>
<evidence type="ECO:0000256" key="2">
    <source>
        <dbReference type="PROSITE-ProRule" id="PRU00169"/>
    </source>
</evidence>
<dbReference type="SUPFAM" id="SSF52172">
    <property type="entry name" value="CheY-like"/>
    <property type="match status" value="1"/>
</dbReference>
<dbReference type="PANTHER" id="PTHR44591">
    <property type="entry name" value="STRESS RESPONSE REGULATOR PROTEIN 1"/>
    <property type="match status" value="1"/>
</dbReference>
<comment type="caution">
    <text evidence="2">Lacks conserved residue(s) required for the propagation of feature annotation.</text>
</comment>
<accession>A0A7C1FS35</accession>
<dbReference type="GO" id="GO:0000160">
    <property type="term" value="P:phosphorelay signal transduction system"/>
    <property type="evidence" value="ECO:0007669"/>
    <property type="project" value="InterPro"/>
</dbReference>
<evidence type="ECO:0000259" key="3">
    <source>
        <dbReference type="PROSITE" id="PS50110"/>
    </source>
</evidence>
<reference evidence="4" key="1">
    <citation type="journal article" date="2020" name="mSystems">
        <title>Genome- and Community-Level Interaction Insights into Carbon Utilization and Element Cycling Functions of Hydrothermarchaeota in Hydrothermal Sediment.</title>
        <authorList>
            <person name="Zhou Z."/>
            <person name="Liu Y."/>
            <person name="Xu W."/>
            <person name="Pan J."/>
            <person name="Luo Z.H."/>
            <person name="Li M."/>
        </authorList>
    </citation>
    <scope>NUCLEOTIDE SEQUENCE [LARGE SCALE GENOMIC DNA]</scope>
    <source>
        <strain evidence="4">SpSt-289</strain>
    </source>
</reference>
<dbReference type="PROSITE" id="PS50110">
    <property type="entry name" value="RESPONSE_REGULATORY"/>
    <property type="match status" value="1"/>
</dbReference>
<dbReference type="CDD" id="cd00156">
    <property type="entry name" value="REC"/>
    <property type="match status" value="1"/>
</dbReference>
<keyword evidence="1" id="KW-0597">Phosphoprotein</keyword>
<dbReference type="InterPro" id="IPR050595">
    <property type="entry name" value="Bact_response_regulator"/>
</dbReference>
<dbReference type="SMART" id="SM00448">
    <property type="entry name" value="REC"/>
    <property type="match status" value="1"/>
</dbReference>
<protein>
    <submittedName>
        <fullName evidence="4">Response regulator</fullName>
    </submittedName>
</protein>
<evidence type="ECO:0000313" key="4">
    <source>
        <dbReference type="EMBL" id="HDX33658.1"/>
    </source>
</evidence>
<dbReference type="EMBL" id="DSMG01000198">
    <property type="protein sequence ID" value="HDX33658.1"/>
    <property type="molecule type" value="Genomic_DNA"/>
</dbReference>